<evidence type="ECO:0000313" key="3">
    <source>
        <dbReference type="EMBL" id="KAG5923254.1"/>
    </source>
</evidence>
<dbReference type="AlphaFoldDB" id="A0A8K0NKD3"/>
<sequence>MSAHAIHANDGSLSGGVVFPSHPTSQPRKRPTSIYTGYPYGVGDTVHQISSWGGLPMHQSSAPASSSQPTSASQDVLPLSVSSEASWNSPSCGEILDFQGLDTEGSVGQAYTTDEAVPIIDLRFSNQEPEAGRLILEAGSDQRRFSGSSLAVSGSEPLSDIPSSYDDFPAAMSDVPSYATDYLPASNRTSLMSSIHLSPVASPHATPHNRHDQVRAQSRGRASPSPRPSIRSAPYTLDGSETQRWSTGSYTPMQSRRYTPLMYQNHVQDGYGPGQHNMPLQNYPSMPSGPTSSFHMGGFHGQQYHNSYYMSGQPVMSRHGMILPSQLPHQNMFEQPPPLPSQGLFKMLQSNGDAHTLHGHYTDLSDPPDLFAALQEEQIPPPEEDMKPSDPNMVPYEQDLRFEGDLYTPKWVRGHGNKREGWCGICKPGRWLVLKNSAFWYDKSFTHGISAATGSAFEEPLDTRRMDGNPDVWEGLCGSCNDWIPLVSSKKKGTTWFRHAYKCHTHQKVKDTPKRRRETNCNRISAGQSARSRMEATVSAPHTPVVPESIASVSNLGTPVNMSVPQLQLDALHRQNQMYQMPKQEFT</sequence>
<organism evidence="3 4">
    <name type="scientific">Claviceps africana</name>
    <dbReference type="NCBI Taxonomy" id="83212"/>
    <lineage>
        <taxon>Eukaryota</taxon>
        <taxon>Fungi</taxon>
        <taxon>Dikarya</taxon>
        <taxon>Ascomycota</taxon>
        <taxon>Pezizomycotina</taxon>
        <taxon>Sordariomycetes</taxon>
        <taxon>Hypocreomycetidae</taxon>
        <taxon>Hypocreales</taxon>
        <taxon>Clavicipitaceae</taxon>
        <taxon>Claviceps</taxon>
    </lineage>
</organism>
<dbReference type="Pfam" id="PF14616">
    <property type="entry name" value="Rua1_C"/>
    <property type="match status" value="1"/>
</dbReference>
<evidence type="ECO:0000259" key="2">
    <source>
        <dbReference type="Pfam" id="PF14616"/>
    </source>
</evidence>
<evidence type="ECO:0000313" key="4">
    <source>
        <dbReference type="Proteomes" id="UP000811619"/>
    </source>
</evidence>
<reference evidence="3" key="1">
    <citation type="journal article" date="2020" name="bioRxiv">
        <title>Whole genome comparisons of ergot fungi reveals the divergence and evolution of species within the genus Claviceps are the result of varying mechanisms driving genome evolution and host range expansion.</title>
        <authorList>
            <person name="Wyka S.A."/>
            <person name="Mondo S.J."/>
            <person name="Liu M."/>
            <person name="Dettman J."/>
            <person name="Nalam V."/>
            <person name="Broders K.D."/>
        </authorList>
    </citation>
    <scope>NUCLEOTIDE SEQUENCE</scope>
    <source>
        <strain evidence="3">CCC 489</strain>
    </source>
</reference>
<proteinExistence type="predicted"/>
<feature type="region of interest" description="Disordered" evidence="1">
    <location>
        <begin position="51"/>
        <end position="77"/>
    </location>
</feature>
<keyword evidence="4" id="KW-1185">Reference proteome</keyword>
<feature type="region of interest" description="Disordered" evidence="1">
    <location>
        <begin position="1"/>
        <end position="36"/>
    </location>
</feature>
<feature type="domain" description="Transcription regulator Rua1 C-terminal" evidence="2">
    <location>
        <begin position="404"/>
        <end position="504"/>
    </location>
</feature>
<comment type="caution">
    <text evidence="3">The sequence shown here is derived from an EMBL/GenBank/DDBJ whole genome shotgun (WGS) entry which is preliminary data.</text>
</comment>
<accession>A0A8K0NKD3</accession>
<dbReference type="EMBL" id="SRPY01000458">
    <property type="protein sequence ID" value="KAG5923254.1"/>
    <property type="molecule type" value="Genomic_DNA"/>
</dbReference>
<dbReference type="PANTHER" id="PTHR28125:SF3">
    <property type="entry name" value="TRANSCRIPTION REGULATOR RUA1 C-TERMINAL DOMAIN-CONTAINING PROTEIN"/>
    <property type="match status" value="1"/>
</dbReference>
<feature type="compositionally biased region" description="Polar residues" evidence="1">
    <location>
        <begin position="239"/>
        <end position="251"/>
    </location>
</feature>
<dbReference type="InterPro" id="IPR028012">
    <property type="entry name" value="Rua1_C"/>
</dbReference>
<feature type="region of interest" description="Disordered" evidence="1">
    <location>
        <begin position="199"/>
        <end position="251"/>
    </location>
</feature>
<dbReference type="PANTHER" id="PTHR28125">
    <property type="entry name" value="MEIOTIC EXPRESSION UP-REGULATED PROTEIN 26"/>
    <property type="match status" value="1"/>
</dbReference>
<name>A0A8K0NKD3_9HYPO</name>
<gene>
    <name evidence="3" type="ORF">E4U42_005010</name>
</gene>
<feature type="compositionally biased region" description="Low complexity" evidence="1">
    <location>
        <begin position="59"/>
        <end position="74"/>
    </location>
</feature>
<dbReference type="OrthoDB" id="5595379at2759"/>
<evidence type="ECO:0000256" key="1">
    <source>
        <dbReference type="SAM" id="MobiDB-lite"/>
    </source>
</evidence>
<dbReference type="Proteomes" id="UP000811619">
    <property type="component" value="Unassembled WGS sequence"/>
</dbReference>
<protein>
    <recommendedName>
        <fullName evidence="2">Transcription regulator Rua1 C-terminal domain-containing protein</fullName>
    </recommendedName>
</protein>
<feature type="compositionally biased region" description="Low complexity" evidence="1">
    <location>
        <begin position="215"/>
        <end position="234"/>
    </location>
</feature>